<evidence type="ECO:0000313" key="3">
    <source>
        <dbReference type="Proteomes" id="UP000786811"/>
    </source>
</evidence>
<dbReference type="Proteomes" id="UP000786811">
    <property type="component" value="Unassembled WGS sequence"/>
</dbReference>
<sequence>MIIITSIARGYVHANIKIQLFKKIHVEIGARASGSEINDDLLNMENIEIQQNIQDPILNIQHENDLPPIPEIDDNEDRIGDPMVPNNQENSQNQNVNDMMEDIVEPVTDNENEMSEHQSEDESESENSDDESESENSSDDDENDENENYNPNELLYPDAPLTVSQSNALILTLLVDHNITQTCLRDVINIINLHCPSEGLKKNSVYKFKKHFSLKKNASKQYKKHYYCPSCLQNLSSEEDICNSCAAVNNEKKNPYFIEISVKSQLKELYKR</sequence>
<feature type="region of interest" description="Disordered" evidence="1">
    <location>
        <begin position="69"/>
        <end position="97"/>
    </location>
</feature>
<evidence type="ECO:0000313" key="2">
    <source>
        <dbReference type="EMBL" id="CAG5075346.1"/>
    </source>
</evidence>
<keyword evidence="3" id="KW-1185">Reference proteome</keyword>
<accession>A0A8J2EDG4</accession>
<feature type="compositionally biased region" description="Low complexity" evidence="1">
    <location>
        <begin position="86"/>
        <end position="97"/>
    </location>
</feature>
<comment type="caution">
    <text evidence="2">The sequence shown here is derived from an EMBL/GenBank/DDBJ whole genome shotgun (WGS) entry which is preliminary data.</text>
</comment>
<evidence type="ECO:0000256" key="1">
    <source>
        <dbReference type="SAM" id="MobiDB-lite"/>
    </source>
</evidence>
<dbReference type="AlphaFoldDB" id="A0A8J2EDG4"/>
<gene>
    <name evidence="2" type="ORF">HICCMSTLAB_LOCUS1500</name>
</gene>
<feature type="compositionally biased region" description="Acidic residues" evidence="1">
    <location>
        <begin position="121"/>
        <end position="147"/>
    </location>
</feature>
<reference evidence="2" key="1">
    <citation type="submission" date="2021-04" db="EMBL/GenBank/DDBJ databases">
        <authorList>
            <person name="Chebbi M.A.C M."/>
        </authorList>
    </citation>
    <scope>NUCLEOTIDE SEQUENCE</scope>
</reference>
<organism evidence="2 3">
    <name type="scientific">Cotesia congregata</name>
    <name type="common">Parasitoid wasp</name>
    <name type="synonym">Apanteles congregatus</name>
    <dbReference type="NCBI Taxonomy" id="51543"/>
    <lineage>
        <taxon>Eukaryota</taxon>
        <taxon>Metazoa</taxon>
        <taxon>Ecdysozoa</taxon>
        <taxon>Arthropoda</taxon>
        <taxon>Hexapoda</taxon>
        <taxon>Insecta</taxon>
        <taxon>Pterygota</taxon>
        <taxon>Neoptera</taxon>
        <taxon>Endopterygota</taxon>
        <taxon>Hymenoptera</taxon>
        <taxon>Apocrita</taxon>
        <taxon>Ichneumonoidea</taxon>
        <taxon>Braconidae</taxon>
        <taxon>Microgastrinae</taxon>
        <taxon>Cotesia</taxon>
    </lineage>
</organism>
<dbReference type="OrthoDB" id="7555411at2759"/>
<dbReference type="EMBL" id="CAJNRD030001116">
    <property type="protein sequence ID" value="CAG5075346.1"/>
    <property type="molecule type" value="Genomic_DNA"/>
</dbReference>
<proteinExistence type="predicted"/>
<feature type="region of interest" description="Disordered" evidence="1">
    <location>
        <begin position="110"/>
        <end position="158"/>
    </location>
</feature>
<name>A0A8J2EDG4_COTCN</name>
<protein>
    <submittedName>
        <fullName evidence="2">Uncharacterized protein</fullName>
    </submittedName>
</protein>